<dbReference type="PRINTS" id="PR00040">
    <property type="entry name" value="HTHMERR"/>
</dbReference>
<dbReference type="PANTHER" id="PTHR30204:SF69">
    <property type="entry name" value="MERR-FAMILY TRANSCRIPTIONAL REGULATOR"/>
    <property type="match status" value="1"/>
</dbReference>
<keyword evidence="6" id="KW-0805">Transcription regulation</keyword>
<dbReference type="NCBIfam" id="TIGR02051">
    <property type="entry name" value="MerR"/>
    <property type="match status" value="1"/>
</dbReference>
<dbReference type="EMBL" id="JAUSWM010000007">
    <property type="protein sequence ID" value="MDQ0484418.1"/>
    <property type="molecule type" value="Genomic_DNA"/>
</dbReference>
<evidence type="ECO:0000313" key="13">
    <source>
        <dbReference type="Proteomes" id="UP001226720"/>
    </source>
</evidence>
<dbReference type="Gene3D" id="1.10.1660.10">
    <property type="match status" value="1"/>
</dbReference>
<keyword evidence="7" id="KW-0238">DNA-binding</keyword>
<dbReference type="RefSeq" id="WP_301553214.1">
    <property type="nucleotide sequence ID" value="NZ_JAQRMZ010000019.1"/>
</dbReference>
<keyword evidence="9" id="KW-0804">Transcription</keyword>
<comment type="function">
    <text evidence="10">Mediates the mercuric-dependent induction of mercury resistance operon. In the absence of mercury MerR represses transcription by binding tightly to the mer operator region; when mercury is present the dimeric complex binds a single ion and becomes a potent transcriptional activator, while remaining bound to the mer site.</text>
</comment>
<dbReference type="PANTHER" id="PTHR30204">
    <property type="entry name" value="REDOX-CYCLING DRUG-SENSING TRANSCRIPTIONAL ACTIVATOR SOXR"/>
    <property type="match status" value="1"/>
</dbReference>
<keyword evidence="2" id="KW-0475">Mercuric resistance</keyword>
<evidence type="ECO:0000256" key="4">
    <source>
        <dbReference type="ARBA" id="ARBA00022723"/>
    </source>
</evidence>
<evidence type="ECO:0000313" key="12">
    <source>
        <dbReference type="EMBL" id="MDQ0484418.1"/>
    </source>
</evidence>
<protein>
    <recommendedName>
        <fullName evidence="1">Mercuric resistance operon regulatory protein</fullName>
    </recommendedName>
</protein>
<dbReference type="InterPro" id="IPR011794">
    <property type="entry name" value="MerR"/>
</dbReference>
<accession>A0ABU0K7W1</accession>
<dbReference type="PROSITE" id="PS00552">
    <property type="entry name" value="HTH_MERR_1"/>
    <property type="match status" value="1"/>
</dbReference>
<dbReference type="PROSITE" id="PS50937">
    <property type="entry name" value="HTH_MERR_2"/>
    <property type="match status" value="1"/>
</dbReference>
<evidence type="ECO:0000256" key="7">
    <source>
        <dbReference type="ARBA" id="ARBA00023125"/>
    </source>
</evidence>
<keyword evidence="5" id="KW-0476">Mercury</keyword>
<name>A0ABU0K7W1_9BACL</name>
<organism evidence="12 13">
    <name type="scientific">Guptibacillus hwajinpoensis</name>
    <dbReference type="NCBI Taxonomy" id="208199"/>
    <lineage>
        <taxon>Bacteria</taxon>
        <taxon>Bacillati</taxon>
        <taxon>Bacillota</taxon>
        <taxon>Bacilli</taxon>
        <taxon>Bacillales</taxon>
        <taxon>Guptibacillaceae</taxon>
        <taxon>Guptibacillus</taxon>
    </lineage>
</organism>
<dbReference type="CDD" id="cd04783">
    <property type="entry name" value="HTH_MerR1"/>
    <property type="match status" value="1"/>
</dbReference>
<evidence type="ECO:0000256" key="6">
    <source>
        <dbReference type="ARBA" id="ARBA00023015"/>
    </source>
</evidence>
<evidence type="ECO:0000256" key="2">
    <source>
        <dbReference type="ARBA" id="ARBA00022466"/>
    </source>
</evidence>
<evidence type="ECO:0000259" key="11">
    <source>
        <dbReference type="PROSITE" id="PS50937"/>
    </source>
</evidence>
<dbReference type="InterPro" id="IPR047057">
    <property type="entry name" value="MerR_fam"/>
</dbReference>
<evidence type="ECO:0000256" key="1">
    <source>
        <dbReference type="ARBA" id="ARBA00017146"/>
    </source>
</evidence>
<proteinExistence type="predicted"/>
<reference evidence="12" key="1">
    <citation type="submission" date="2023-07" db="EMBL/GenBank/DDBJ databases">
        <title>Genomic Encyclopedia of Type Strains, Phase IV (KMG-IV): sequencing the most valuable type-strain genomes for metagenomic binning, comparative biology and taxonomic classification.</title>
        <authorList>
            <person name="Goeker M."/>
        </authorList>
    </citation>
    <scope>NUCLEOTIDE SEQUENCE [LARGE SCALE GENOMIC DNA]</scope>
    <source>
        <strain evidence="12">JSM 076093</strain>
    </source>
</reference>
<dbReference type="Pfam" id="PF13411">
    <property type="entry name" value="MerR_1"/>
    <property type="match status" value="1"/>
</dbReference>
<evidence type="ECO:0000256" key="5">
    <source>
        <dbReference type="ARBA" id="ARBA00022914"/>
    </source>
</evidence>
<dbReference type="Proteomes" id="UP001226720">
    <property type="component" value="Unassembled WGS sequence"/>
</dbReference>
<evidence type="ECO:0000256" key="9">
    <source>
        <dbReference type="ARBA" id="ARBA00023163"/>
    </source>
</evidence>
<evidence type="ECO:0000256" key="3">
    <source>
        <dbReference type="ARBA" id="ARBA00022491"/>
    </source>
</evidence>
<dbReference type="SUPFAM" id="SSF46955">
    <property type="entry name" value="Putative DNA-binding domain"/>
    <property type="match status" value="1"/>
</dbReference>
<sequence>MGYRISELATLCDVNKETIRYYERKQLIPEPCRNNSGYRMYSDFSVKRVKFIKRMQELGFSLEEIHKLLGVVDKDDIRCKDMYEFVAIKEMEIEKKINDLSRIQHLLIDLKERCPSTKDLHECPIIETLIVE</sequence>
<keyword evidence="13" id="KW-1185">Reference proteome</keyword>
<evidence type="ECO:0000256" key="10">
    <source>
        <dbReference type="ARBA" id="ARBA00024874"/>
    </source>
</evidence>
<keyword evidence="4" id="KW-0479">Metal-binding</keyword>
<keyword evidence="8" id="KW-0010">Activator</keyword>
<gene>
    <name evidence="12" type="ORF">QO000_003402</name>
</gene>
<dbReference type="InterPro" id="IPR000551">
    <property type="entry name" value="MerR-type_HTH_dom"/>
</dbReference>
<comment type="caution">
    <text evidence="12">The sequence shown here is derived from an EMBL/GenBank/DDBJ whole genome shotgun (WGS) entry which is preliminary data.</text>
</comment>
<keyword evidence="3" id="KW-0678">Repressor</keyword>
<feature type="domain" description="HTH merR-type" evidence="11">
    <location>
        <begin position="1"/>
        <end position="71"/>
    </location>
</feature>
<dbReference type="SMART" id="SM00422">
    <property type="entry name" value="HTH_MERR"/>
    <property type="match status" value="1"/>
</dbReference>
<dbReference type="InterPro" id="IPR009061">
    <property type="entry name" value="DNA-bd_dom_put_sf"/>
</dbReference>
<dbReference type="GeneID" id="301329081"/>
<evidence type="ECO:0000256" key="8">
    <source>
        <dbReference type="ARBA" id="ARBA00023159"/>
    </source>
</evidence>